<organism evidence="5 6">
    <name type="scientific">Paenibacillus mucilaginosus 3016</name>
    <dbReference type="NCBI Taxonomy" id="1116391"/>
    <lineage>
        <taxon>Bacteria</taxon>
        <taxon>Bacillati</taxon>
        <taxon>Bacillota</taxon>
        <taxon>Bacilli</taxon>
        <taxon>Bacillales</taxon>
        <taxon>Paenibacillaceae</taxon>
        <taxon>Paenibacillus</taxon>
    </lineage>
</organism>
<dbReference type="KEGG" id="pmq:PM3016_2245"/>
<dbReference type="SMART" id="SM00342">
    <property type="entry name" value="HTH_ARAC"/>
    <property type="match status" value="1"/>
</dbReference>
<keyword evidence="1" id="KW-0805">Transcription regulation</keyword>
<dbReference type="Gene3D" id="1.10.10.60">
    <property type="entry name" value="Homeodomain-like"/>
    <property type="match status" value="2"/>
</dbReference>
<dbReference type="InterPro" id="IPR018062">
    <property type="entry name" value="HTH_AraC-typ_CS"/>
</dbReference>
<feature type="domain" description="HTH araC/xylS-type" evidence="4">
    <location>
        <begin position="192"/>
        <end position="290"/>
    </location>
</feature>
<dbReference type="AlphaFoldDB" id="H6NHD8"/>
<dbReference type="SUPFAM" id="SSF51215">
    <property type="entry name" value="Regulatory protein AraC"/>
    <property type="match status" value="1"/>
</dbReference>
<evidence type="ECO:0000256" key="3">
    <source>
        <dbReference type="ARBA" id="ARBA00023163"/>
    </source>
</evidence>
<keyword evidence="2" id="KW-0238">DNA-binding</keyword>
<dbReference type="InterPro" id="IPR003313">
    <property type="entry name" value="AraC-bd"/>
</dbReference>
<name>H6NHD8_9BACL</name>
<evidence type="ECO:0000313" key="6">
    <source>
        <dbReference type="Proteomes" id="UP000007523"/>
    </source>
</evidence>
<protein>
    <submittedName>
        <fullName evidence="5">AraC-like ligand binding domain/transcriptional regulator, AraC family</fullName>
    </submittedName>
</protein>
<dbReference type="Gene3D" id="2.60.120.10">
    <property type="entry name" value="Jelly Rolls"/>
    <property type="match status" value="1"/>
</dbReference>
<dbReference type="SUPFAM" id="SSF46689">
    <property type="entry name" value="Homeodomain-like"/>
    <property type="match status" value="2"/>
</dbReference>
<dbReference type="Proteomes" id="UP000007523">
    <property type="component" value="Chromosome"/>
</dbReference>
<sequence length="308" mass="34593">MEWSIYTLGKASLNRSTTYLSTNGAAFTIHYWGVMPKHYDIPAHQHSFFEICYVIEGSGTYLEDTRAFRLETGSLFLSRPERTHRIASQDGLFLLYVGFELNEADSVEEWHTLLEKAAACDSIVVALKQESIVPRLWESLLLQAAESGGFLAGRILHDLAAVLLLSLLRTFVPEDHREEKPAQAQSASALFSQAKLFIRDNLSQPLRLSDTAAYLHISGRHLSRIFAQEWGGSYSDYVQNERLQTAAALLKTTALPIKTIAETAGFSSVQYFTRAFTLKFRTAPGLFRTLYADAKTLSFQVQDKIKTL</sequence>
<dbReference type="PROSITE" id="PS00041">
    <property type="entry name" value="HTH_ARAC_FAMILY_1"/>
    <property type="match status" value="1"/>
</dbReference>
<dbReference type="InterPro" id="IPR018060">
    <property type="entry name" value="HTH_AraC"/>
</dbReference>
<evidence type="ECO:0000256" key="2">
    <source>
        <dbReference type="ARBA" id="ARBA00023125"/>
    </source>
</evidence>
<evidence type="ECO:0000259" key="4">
    <source>
        <dbReference type="PROSITE" id="PS01124"/>
    </source>
</evidence>
<reference evidence="5 6" key="1">
    <citation type="journal article" date="2012" name="J. Bacteriol.">
        <title>Complete Genome Sequence of Paenibacillus mucilaginosus 3016, a Bacterium Functional as Microbial Fertilizer.</title>
        <authorList>
            <person name="Ma M."/>
            <person name="Wang Z."/>
            <person name="Li L."/>
            <person name="Jiang X."/>
            <person name="Guan D."/>
            <person name="Cao F."/>
            <person name="Chen H."/>
            <person name="Wang X."/>
            <person name="Shen D."/>
            <person name="Du B."/>
            <person name="Li J."/>
        </authorList>
    </citation>
    <scope>NUCLEOTIDE SEQUENCE [LARGE SCALE GENOMIC DNA]</scope>
    <source>
        <strain evidence="5 6">3016</strain>
    </source>
</reference>
<dbReference type="RefSeq" id="WP_014369531.1">
    <property type="nucleotide sequence ID" value="NC_016935.1"/>
</dbReference>
<evidence type="ECO:0000256" key="1">
    <source>
        <dbReference type="ARBA" id="ARBA00023015"/>
    </source>
</evidence>
<evidence type="ECO:0000313" key="5">
    <source>
        <dbReference type="EMBL" id="AFC29133.1"/>
    </source>
</evidence>
<dbReference type="GO" id="GO:0003700">
    <property type="term" value="F:DNA-binding transcription factor activity"/>
    <property type="evidence" value="ECO:0007669"/>
    <property type="project" value="InterPro"/>
</dbReference>
<dbReference type="PANTHER" id="PTHR43280">
    <property type="entry name" value="ARAC-FAMILY TRANSCRIPTIONAL REGULATOR"/>
    <property type="match status" value="1"/>
</dbReference>
<dbReference type="HOGENOM" id="CLU_000445_88_3_9"/>
<dbReference type="Pfam" id="PF12833">
    <property type="entry name" value="HTH_18"/>
    <property type="match status" value="1"/>
</dbReference>
<dbReference type="InterPro" id="IPR009057">
    <property type="entry name" value="Homeodomain-like_sf"/>
</dbReference>
<dbReference type="InterPro" id="IPR037923">
    <property type="entry name" value="HTH-like"/>
</dbReference>
<dbReference type="PROSITE" id="PS01124">
    <property type="entry name" value="HTH_ARAC_FAMILY_2"/>
    <property type="match status" value="1"/>
</dbReference>
<keyword evidence="3" id="KW-0804">Transcription</keyword>
<proteinExistence type="predicted"/>
<dbReference type="PANTHER" id="PTHR43280:SF28">
    <property type="entry name" value="HTH-TYPE TRANSCRIPTIONAL ACTIVATOR RHAS"/>
    <property type="match status" value="1"/>
</dbReference>
<dbReference type="EMBL" id="CP003235">
    <property type="protein sequence ID" value="AFC29133.1"/>
    <property type="molecule type" value="Genomic_DNA"/>
</dbReference>
<dbReference type="GO" id="GO:0043565">
    <property type="term" value="F:sequence-specific DNA binding"/>
    <property type="evidence" value="ECO:0007669"/>
    <property type="project" value="InterPro"/>
</dbReference>
<dbReference type="Pfam" id="PF02311">
    <property type="entry name" value="AraC_binding"/>
    <property type="match status" value="1"/>
</dbReference>
<dbReference type="STRING" id="1116391.PM3016_2245"/>
<keyword evidence="6" id="KW-1185">Reference proteome</keyword>
<dbReference type="InterPro" id="IPR014710">
    <property type="entry name" value="RmlC-like_jellyroll"/>
</dbReference>
<accession>H6NHD8</accession>
<gene>
    <name evidence="5" type="ORF">PM3016_2245</name>
</gene>